<proteinExistence type="predicted"/>
<comment type="caution">
    <text evidence="2">The sequence shown here is derived from an EMBL/GenBank/DDBJ whole genome shotgun (WGS) entry which is preliminary data.</text>
</comment>
<organism evidence="2 3">
    <name type="scientific">Hibiscus sabdariffa</name>
    <name type="common">roselle</name>
    <dbReference type="NCBI Taxonomy" id="183260"/>
    <lineage>
        <taxon>Eukaryota</taxon>
        <taxon>Viridiplantae</taxon>
        <taxon>Streptophyta</taxon>
        <taxon>Embryophyta</taxon>
        <taxon>Tracheophyta</taxon>
        <taxon>Spermatophyta</taxon>
        <taxon>Magnoliopsida</taxon>
        <taxon>eudicotyledons</taxon>
        <taxon>Gunneridae</taxon>
        <taxon>Pentapetalae</taxon>
        <taxon>rosids</taxon>
        <taxon>malvids</taxon>
        <taxon>Malvales</taxon>
        <taxon>Malvaceae</taxon>
        <taxon>Malvoideae</taxon>
        <taxon>Hibiscus</taxon>
    </lineage>
</organism>
<evidence type="ECO:0000256" key="1">
    <source>
        <dbReference type="SAM" id="MobiDB-lite"/>
    </source>
</evidence>
<reference evidence="2 3" key="1">
    <citation type="journal article" date="2024" name="G3 (Bethesda)">
        <title>Genome assembly of Hibiscus sabdariffa L. provides insights into metabolisms of medicinal natural products.</title>
        <authorList>
            <person name="Kim T."/>
        </authorList>
    </citation>
    <scope>NUCLEOTIDE SEQUENCE [LARGE SCALE GENOMIC DNA]</scope>
    <source>
        <strain evidence="2">TK-2024</strain>
        <tissue evidence="2">Old leaves</tissue>
    </source>
</reference>
<sequence>MPRSSRGRSYLYQWKLFSDLRRTRKQRKEGPPEGGPQTRNNCERVTGNGWAQESSQHSVESGVDLLVPYREREVI</sequence>
<name>A0ABR1ZRD8_9ROSI</name>
<feature type="region of interest" description="Disordered" evidence="1">
    <location>
        <begin position="22"/>
        <end position="61"/>
    </location>
</feature>
<protein>
    <submittedName>
        <fullName evidence="2">Uncharacterized protein</fullName>
    </submittedName>
</protein>
<keyword evidence="3" id="KW-1185">Reference proteome</keyword>
<gene>
    <name evidence="2" type="ORF">V6N11_021667</name>
</gene>
<feature type="compositionally biased region" description="Polar residues" evidence="1">
    <location>
        <begin position="49"/>
        <end position="59"/>
    </location>
</feature>
<dbReference type="EMBL" id="JBBPBN010000726">
    <property type="protein sequence ID" value="KAK8482895.1"/>
    <property type="molecule type" value="Genomic_DNA"/>
</dbReference>
<evidence type="ECO:0000313" key="2">
    <source>
        <dbReference type="EMBL" id="KAK8482895.1"/>
    </source>
</evidence>
<dbReference type="Proteomes" id="UP001396334">
    <property type="component" value="Unassembled WGS sequence"/>
</dbReference>
<evidence type="ECO:0000313" key="3">
    <source>
        <dbReference type="Proteomes" id="UP001396334"/>
    </source>
</evidence>
<accession>A0ABR1ZRD8</accession>